<name>A0A6J8ABP0_MYTCO</name>
<dbReference type="SUPFAM" id="SSF52058">
    <property type="entry name" value="L domain-like"/>
    <property type="match status" value="1"/>
</dbReference>
<evidence type="ECO:0000256" key="3">
    <source>
        <dbReference type="ARBA" id="ARBA00023242"/>
    </source>
</evidence>
<dbReference type="PANTHER" id="PTHR48051">
    <property type="match status" value="1"/>
</dbReference>
<sequence length="477" mass="53804">MIWGCIYWNGVGTLAPVDGDINAVKYQEILDEHLWPVIARHFPGDKYVVLMYTYAPRIITCNVDVVNRNLPSANIKKSSKAQHTQLSIGKKPGGGSKEAPLFLMMCTAKDRNGTKFKIKDNVQQIFGKFLNEGKATIRFKEPEQDLCLSKADPLQLKNFLNLLKKAAQGQSIDHITLSVLAPASAKNVEKPKSKMIVTSRKDYPLTTNFPSSLISLQVSSCKLKRIDSRIFDLKKLQVLNLSENCVEEISTDFGKFTTLGELYLNNNFITSINPRFCLQKNLILTLSILDLNYNQLKLLPLQICELCNLYNLKLNNNLLESLPPTIGRLRNLRLFSASQNKIALLPASFMQLKLEYVDLFGNNFPDEVEDSLLEDNVGVPSLVEACARSVKKYRVPYTDEDLHGHLCRYLDSARLCWCGAYCFESSARYIHKVSLKDLTSTSTSIGDAGRNEVPIQGFLCSPQCLNKFKNNPRAYWK</sequence>
<dbReference type="Gene3D" id="3.30.420.10">
    <property type="entry name" value="Ribonuclease H-like superfamily/Ribonuclease H"/>
    <property type="match status" value="1"/>
</dbReference>
<keyword evidence="1" id="KW-0433">Leucine-rich repeat</keyword>
<dbReference type="SMART" id="SM00369">
    <property type="entry name" value="LRR_TYP"/>
    <property type="match status" value="3"/>
</dbReference>
<evidence type="ECO:0000259" key="4">
    <source>
        <dbReference type="Pfam" id="PF25344"/>
    </source>
</evidence>
<evidence type="ECO:0000313" key="6">
    <source>
        <dbReference type="Proteomes" id="UP000507470"/>
    </source>
</evidence>
<dbReference type="OrthoDB" id="17912at2759"/>
<proteinExistence type="predicted"/>
<organism evidence="5 6">
    <name type="scientific">Mytilus coruscus</name>
    <name type="common">Sea mussel</name>
    <dbReference type="NCBI Taxonomy" id="42192"/>
    <lineage>
        <taxon>Eukaryota</taxon>
        <taxon>Metazoa</taxon>
        <taxon>Spiralia</taxon>
        <taxon>Lophotrochozoa</taxon>
        <taxon>Mollusca</taxon>
        <taxon>Bivalvia</taxon>
        <taxon>Autobranchia</taxon>
        <taxon>Pteriomorphia</taxon>
        <taxon>Mytilida</taxon>
        <taxon>Mytiloidea</taxon>
        <taxon>Mytilidae</taxon>
        <taxon>Mytilinae</taxon>
        <taxon>Mytilus</taxon>
    </lineage>
</organism>
<dbReference type="InterPro" id="IPR003591">
    <property type="entry name" value="Leu-rich_rpt_typical-subtyp"/>
</dbReference>
<dbReference type="PROSITE" id="PS51450">
    <property type="entry name" value="LRR"/>
    <property type="match status" value="1"/>
</dbReference>
<evidence type="ECO:0000313" key="5">
    <source>
        <dbReference type="EMBL" id="CAC5363606.1"/>
    </source>
</evidence>
<keyword evidence="2" id="KW-0677">Repeat</keyword>
<dbReference type="EMBL" id="CACVKT020000904">
    <property type="protein sequence ID" value="CAC5363606.1"/>
    <property type="molecule type" value="Genomic_DNA"/>
</dbReference>
<dbReference type="InterPro" id="IPR057437">
    <property type="entry name" value="PIF1/LRR1_PH"/>
</dbReference>
<dbReference type="InterPro" id="IPR050216">
    <property type="entry name" value="LRR_domain-containing"/>
</dbReference>
<dbReference type="GO" id="GO:0003676">
    <property type="term" value="F:nucleic acid binding"/>
    <property type="evidence" value="ECO:0007669"/>
    <property type="project" value="InterPro"/>
</dbReference>
<dbReference type="GO" id="GO:0005737">
    <property type="term" value="C:cytoplasm"/>
    <property type="evidence" value="ECO:0007669"/>
    <property type="project" value="TreeGrafter"/>
</dbReference>
<dbReference type="PANTHER" id="PTHR48051:SF52">
    <property type="entry name" value="LEUCINE-RICH REPEAT PROTEIN 1"/>
    <property type="match status" value="1"/>
</dbReference>
<evidence type="ECO:0000256" key="1">
    <source>
        <dbReference type="ARBA" id="ARBA00022614"/>
    </source>
</evidence>
<protein>
    <submittedName>
        <fullName evidence="5">LRR1</fullName>
    </submittedName>
</protein>
<dbReference type="AlphaFoldDB" id="A0A6J8ABP0"/>
<dbReference type="Pfam" id="PF13855">
    <property type="entry name" value="LRR_8"/>
    <property type="match status" value="1"/>
</dbReference>
<dbReference type="InterPro" id="IPR036397">
    <property type="entry name" value="RNaseH_sf"/>
</dbReference>
<reference evidence="5 6" key="1">
    <citation type="submission" date="2020-06" db="EMBL/GenBank/DDBJ databases">
        <authorList>
            <person name="Li R."/>
            <person name="Bekaert M."/>
        </authorList>
    </citation>
    <scope>NUCLEOTIDE SEQUENCE [LARGE SCALE GENOMIC DNA]</scope>
    <source>
        <strain evidence="6">wild</strain>
    </source>
</reference>
<evidence type="ECO:0000256" key="2">
    <source>
        <dbReference type="ARBA" id="ARBA00022737"/>
    </source>
</evidence>
<accession>A0A6J8ABP0</accession>
<dbReference type="Gene3D" id="3.80.10.10">
    <property type="entry name" value="Ribonuclease Inhibitor"/>
    <property type="match status" value="2"/>
</dbReference>
<feature type="domain" description="PIF1/LRR1 pleckstrin homology" evidence="4">
    <location>
        <begin position="59"/>
        <end position="177"/>
    </location>
</feature>
<dbReference type="InterPro" id="IPR001611">
    <property type="entry name" value="Leu-rich_rpt"/>
</dbReference>
<gene>
    <name evidence="5" type="ORF">MCOR_4962</name>
</gene>
<keyword evidence="6" id="KW-1185">Reference proteome</keyword>
<keyword evidence="3" id="KW-0539">Nucleus</keyword>
<dbReference type="Pfam" id="PF25344">
    <property type="entry name" value="PH_LRR1"/>
    <property type="match status" value="1"/>
</dbReference>
<dbReference type="InterPro" id="IPR032675">
    <property type="entry name" value="LRR_dom_sf"/>
</dbReference>
<dbReference type="Proteomes" id="UP000507470">
    <property type="component" value="Unassembled WGS sequence"/>
</dbReference>